<name>A0AAW0IQW0_QUESU</name>
<dbReference type="InterPro" id="IPR036426">
    <property type="entry name" value="Bulb-type_lectin_dom_sf"/>
</dbReference>
<keyword evidence="6" id="KW-1185">Reference proteome</keyword>
<dbReference type="PANTHER" id="PTHR32444:SF128">
    <property type="entry name" value="CURCULIN-LIKE (MANNOSE-BINDING) LECTIN FAMILY PROTEIN"/>
    <property type="match status" value="1"/>
</dbReference>
<dbReference type="SUPFAM" id="SSF51110">
    <property type="entry name" value="alpha-D-mannose-specific plant lectins"/>
    <property type="match status" value="1"/>
</dbReference>
<organism evidence="5 6">
    <name type="scientific">Quercus suber</name>
    <name type="common">Cork oak</name>
    <dbReference type="NCBI Taxonomy" id="58331"/>
    <lineage>
        <taxon>Eukaryota</taxon>
        <taxon>Viridiplantae</taxon>
        <taxon>Streptophyta</taxon>
        <taxon>Embryophyta</taxon>
        <taxon>Tracheophyta</taxon>
        <taxon>Spermatophyta</taxon>
        <taxon>Magnoliopsida</taxon>
        <taxon>eudicotyledons</taxon>
        <taxon>Gunneridae</taxon>
        <taxon>Pentapetalae</taxon>
        <taxon>rosids</taxon>
        <taxon>fabids</taxon>
        <taxon>Fagales</taxon>
        <taxon>Fagaceae</taxon>
        <taxon>Quercus</taxon>
    </lineage>
</organism>
<reference evidence="5 6" key="1">
    <citation type="journal article" date="2018" name="Sci. Data">
        <title>The draft genome sequence of cork oak.</title>
        <authorList>
            <person name="Ramos A.M."/>
            <person name="Usie A."/>
            <person name="Barbosa P."/>
            <person name="Barros P.M."/>
            <person name="Capote T."/>
            <person name="Chaves I."/>
            <person name="Simoes F."/>
            <person name="Abreu I."/>
            <person name="Carrasquinho I."/>
            <person name="Faro C."/>
            <person name="Guimaraes J.B."/>
            <person name="Mendonca D."/>
            <person name="Nobrega F."/>
            <person name="Rodrigues L."/>
            <person name="Saibo N.J.M."/>
            <person name="Varela M.C."/>
            <person name="Egas C."/>
            <person name="Matos J."/>
            <person name="Miguel C.M."/>
            <person name="Oliveira M.M."/>
            <person name="Ricardo C.P."/>
            <person name="Goncalves S."/>
        </authorList>
    </citation>
    <scope>NUCLEOTIDE SEQUENCE [LARGE SCALE GENOMIC DNA]</scope>
    <source>
        <strain evidence="6">cv. HL8</strain>
    </source>
</reference>
<keyword evidence="1" id="KW-0732">Signal</keyword>
<dbReference type="Proteomes" id="UP000237347">
    <property type="component" value="Unassembled WGS sequence"/>
</dbReference>
<dbReference type="Pfam" id="PF01453">
    <property type="entry name" value="B_lectin"/>
    <property type="match status" value="1"/>
</dbReference>
<evidence type="ECO:0000256" key="1">
    <source>
        <dbReference type="ARBA" id="ARBA00022729"/>
    </source>
</evidence>
<evidence type="ECO:0000259" key="4">
    <source>
        <dbReference type="Pfam" id="PF01453"/>
    </source>
</evidence>
<sequence length="289" mass="32679">MVVWCWVAGLVIWIAEVDHGYQLKSSQVSVLALLLILGDWSCPILKPGGTLSSFIRPQLDSPIGRFSLDFMLLANYTYLGVSLVLSNDMREFIWYAILGIPFANYSDEFILENKDGTLRIRGQGGILIMLCSFATNNTVATLLDFGNFIFNDVYPNGSTKRALWQSFDHLVDMLIPGMKLGVNHKTGQNWSLTARLTSNILNSRAFTLEWDPNGLLELFIKHRGVVHWKCGVLYDFNFSLMYKTQSLPQTWVLTPMGKLVENSLNETVLTARVNKCYGYDINGGCQRWN</sequence>
<comment type="caution">
    <text evidence="5">The sequence shown here is derived from an EMBL/GenBank/DDBJ whole genome shotgun (WGS) entry which is preliminary data.</text>
</comment>
<feature type="domain" description="Bulb-type lectin" evidence="4">
    <location>
        <begin position="94"/>
        <end position="194"/>
    </location>
</feature>
<dbReference type="EMBL" id="PKMF04000898">
    <property type="protein sequence ID" value="KAK7817145.1"/>
    <property type="molecule type" value="Genomic_DNA"/>
</dbReference>
<proteinExistence type="predicted"/>
<dbReference type="InterPro" id="IPR001480">
    <property type="entry name" value="Bulb-type_lectin_dom"/>
</dbReference>
<evidence type="ECO:0000313" key="6">
    <source>
        <dbReference type="Proteomes" id="UP000237347"/>
    </source>
</evidence>
<evidence type="ECO:0000256" key="2">
    <source>
        <dbReference type="ARBA" id="ARBA00023157"/>
    </source>
</evidence>
<dbReference type="AlphaFoldDB" id="A0AAW0IQW0"/>
<protein>
    <submittedName>
        <fullName evidence="5">G-type lectin s-receptor-like serine/threonine-protein kinase ces101</fullName>
    </submittedName>
</protein>
<keyword evidence="3" id="KW-0325">Glycoprotein</keyword>
<dbReference type="PANTHER" id="PTHR32444">
    <property type="entry name" value="BULB-TYPE LECTIN DOMAIN-CONTAINING PROTEIN"/>
    <property type="match status" value="1"/>
</dbReference>
<dbReference type="GO" id="GO:0016301">
    <property type="term" value="F:kinase activity"/>
    <property type="evidence" value="ECO:0007669"/>
    <property type="project" value="UniProtKB-KW"/>
</dbReference>
<evidence type="ECO:0000256" key="3">
    <source>
        <dbReference type="ARBA" id="ARBA00023180"/>
    </source>
</evidence>
<accession>A0AAW0IQW0</accession>
<gene>
    <name evidence="5" type="primary">CES101_5</name>
    <name evidence="5" type="ORF">CFP56_043225</name>
</gene>
<evidence type="ECO:0000313" key="5">
    <source>
        <dbReference type="EMBL" id="KAK7817145.1"/>
    </source>
</evidence>
<keyword evidence="2" id="KW-1015">Disulfide bond</keyword>